<comment type="caution">
    <text evidence="1">The sequence shown here is derived from an EMBL/GenBank/DDBJ whole genome shotgun (WGS) entry which is preliminary data.</text>
</comment>
<reference evidence="1 2" key="1">
    <citation type="submission" date="2018-06" db="EMBL/GenBank/DDBJ databases">
        <title>Extensive metabolic versatility and redundancy in microbially diverse, dynamic hydrothermal sediments.</title>
        <authorList>
            <person name="Dombrowski N."/>
            <person name="Teske A."/>
            <person name="Baker B.J."/>
        </authorList>
    </citation>
    <scope>NUCLEOTIDE SEQUENCE [LARGE SCALE GENOMIC DNA]</scope>
    <source>
        <strain evidence="1">B10_G13</strain>
    </source>
</reference>
<protein>
    <submittedName>
        <fullName evidence="1">Uncharacterized protein</fullName>
    </submittedName>
</protein>
<accession>A0A660SBV1</accession>
<dbReference type="AlphaFoldDB" id="A0A660SBV1"/>
<dbReference type="EMBL" id="QNBD01000309">
    <property type="protein sequence ID" value="RKX68123.1"/>
    <property type="molecule type" value="Genomic_DNA"/>
</dbReference>
<organism evidence="1 2">
    <name type="scientific">candidate division TA06 bacterium</name>
    <dbReference type="NCBI Taxonomy" id="2250710"/>
    <lineage>
        <taxon>Bacteria</taxon>
        <taxon>Bacteria division TA06</taxon>
    </lineage>
</organism>
<name>A0A660SBV1_UNCT6</name>
<dbReference type="Proteomes" id="UP000271125">
    <property type="component" value="Unassembled WGS sequence"/>
</dbReference>
<gene>
    <name evidence="1" type="ORF">DRP43_06095</name>
</gene>
<proteinExistence type="predicted"/>
<sequence>MLKCLIFITDHIIHAPNASLNCFSGKKTYICTRTDDFAVNFVYLQTLYMTTTLKFNKILREGANTYERR</sequence>
<evidence type="ECO:0000313" key="1">
    <source>
        <dbReference type="EMBL" id="RKX68123.1"/>
    </source>
</evidence>
<evidence type="ECO:0000313" key="2">
    <source>
        <dbReference type="Proteomes" id="UP000271125"/>
    </source>
</evidence>